<sequence length="66" mass="7244">MLDAVDNPDAGRATGEIILAHLVDGAMDRQLLLDGELSSTVDRARRLVELLELLWKEPDAAEFIGK</sequence>
<dbReference type="Proteomes" id="UP000784294">
    <property type="component" value="Unassembled WGS sequence"/>
</dbReference>
<gene>
    <name evidence="1" type="ORF">PXEA_LOCUS32057</name>
</gene>
<protein>
    <submittedName>
        <fullName evidence="1">Uncharacterized protein</fullName>
    </submittedName>
</protein>
<organism evidence="1 2">
    <name type="scientific">Protopolystoma xenopodis</name>
    <dbReference type="NCBI Taxonomy" id="117903"/>
    <lineage>
        <taxon>Eukaryota</taxon>
        <taxon>Metazoa</taxon>
        <taxon>Spiralia</taxon>
        <taxon>Lophotrochozoa</taxon>
        <taxon>Platyhelminthes</taxon>
        <taxon>Monogenea</taxon>
        <taxon>Polyopisthocotylea</taxon>
        <taxon>Polystomatidea</taxon>
        <taxon>Polystomatidae</taxon>
        <taxon>Protopolystoma</taxon>
    </lineage>
</organism>
<reference evidence="1" key="1">
    <citation type="submission" date="2018-11" db="EMBL/GenBank/DDBJ databases">
        <authorList>
            <consortium name="Pathogen Informatics"/>
        </authorList>
    </citation>
    <scope>NUCLEOTIDE SEQUENCE</scope>
</reference>
<dbReference type="AlphaFoldDB" id="A0A448XK48"/>
<dbReference type="EMBL" id="CAAALY010258410">
    <property type="protein sequence ID" value="VEL38617.1"/>
    <property type="molecule type" value="Genomic_DNA"/>
</dbReference>
<keyword evidence="2" id="KW-1185">Reference proteome</keyword>
<evidence type="ECO:0000313" key="1">
    <source>
        <dbReference type="EMBL" id="VEL38617.1"/>
    </source>
</evidence>
<comment type="caution">
    <text evidence="1">The sequence shown here is derived from an EMBL/GenBank/DDBJ whole genome shotgun (WGS) entry which is preliminary data.</text>
</comment>
<evidence type="ECO:0000313" key="2">
    <source>
        <dbReference type="Proteomes" id="UP000784294"/>
    </source>
</evidence>
<accession>A0A448XK48</accession>
<proteinExistence type="predicted"/>
<name>A0A448XK48_9PLAT</name>